<accession>W9EK08</accession>
<dbReference type="RefSeq" id="WP_035422429.1">
    <property type="nucleotide sequence ID" value="NZ_ALXG01000045.1"/>
</dbReference>
<dbReference type="EMBL" id="ALXG01000045">
    <property type="protein sequence ID" value="ETO40014.1"/>
    <property type="molecule type" value="Genomic_DNA"/>
</dbReference>
<name>W9EK08_9LACO</name>
<comment type="caution">
    <text evidence="1">The sequence shown here is derived from an EMBL/GenBank/DDBJ whole genome shotgun (WGS) entry which is preliminary data.</text>
</comment>
<dbReference type="Proteomes" id="UP000019474">
    <property type="component" value="Unassembled WGS sequence"/>
</dbReference>
<protein>
    <submittedName>
        <fullName evidence="1">Uncharacterized protein</fullName>
    </submittedName>
</protein>
<sequence>MFETDTDLSNEAIERQIQTSLPSVLSQLPDSNNQRLLHIISDLACLGKDNLLSVYKCKQLKYSSNACLDLIAEEYNIKRIDDDDEFLRFMVRTKIMQNTYGSTTNELKKMISIVMELPIDQFDFEATANPEELVITNIPFDFISGAKTEVKRKLVVEAIQDMLPPEYLLADVRYSKSTYLNVIYALSSSRNKLNNGLPSYEYSHKQAINATAKFISNKNKLKE</sequence>
<reference evidence="1 2" key="1">
    <citation type="submission" date="2012-08" db="EMBL/GenBank/DDBJ databases">
        <title>Genome sequencing of Lactobacillus florum 8D.</title>
        <authorList>
            <person name="Kim E.B."/>
            <person name="Marco M.L."/>
        </authorList>
    </citation>
    <scope>NUCLEOTIDE SEQUENCE [LARGE SCALE GENOMIC DNA]</scope>
    <source>
        <strain evidence="1 2">8D</strain>
    </source>
</reference>
<dbReference type="OrthoDB" id="2087266at2"/>
<keyword evidence="2" id="KW-1185">Reference proteome</keyword>
<dbReference type="AlphaFoldDB" id="W9EK08"/>
<evidence type="ECO:0000313" key="1">
    <source>
        <dbReference type="EMBL" id="ETO40014.1"/>
    </source>
</evidence>
<gene>
    <name evidence="1" type="ORF">B808_1123</name>
</gene>
<proteinExistence type="predicted"/>
<dbReference type="PATRIC" id="fig|1221538.3.peg.1131"/>
<organism evidence="1 2">
    <name type="scientific">Fructilactobacillus florum 8D</name>
    <dbReference type="NCBI Taxonomy" id="1221538"/>
    <lineage>
        <taxon>Bacteria</taxon>
        <taxon>Bacillati</taxon>
        <taxon>Bacillota</taxon>
        <taxon>Bacilli</taxon>
        <taxon>Lactobacillales</taxon>
        <taxon>Lactobacillaceae</taxon>
        <taxon>Fructilactobacillus</taxon>
    </lineage>
</organism>
<evidence type="ECO:0000313" key="2">
    <source>
        <dbReference type="Proteomes" id="UP000019474"/>
    </source>
</evidence>